<evidence type="ECO:0000256" key="3">
    <source>
        <dbReference type="ARBA" id="ARBA00023136"/>
    </source>
</evidence>
<evidence type="ECO:0000256" key="1">
    <source>
        <dbReference type="ARBA" id="ARBA00022692"/>
    </source>
</evidence>
<feature type="transmembrane region" description="Helical" evidence="4">
    <location>
        <begin position="108"/>
        <end position="130"/>
    </location>
</feature>
<dbReference type="InterPro" id="IPR011701">
    <property type="entry name" value="MFS"/>
</dbReference>
<dbReference type="Gene3D" id="1.20.1250.20">
    <property type="entry name" value="MFS general substrate transporter like domains"/>
    <property type="match status" value="1"/>
</dbReference>
<evidence type="ECO:0000256" key="4">
    <source>
        <dbReference type="SAM" id="Phobius"/>
    </source>
</evidence>
<keyword evidence="3 4" id="KW-0472">Membrane</keyword>
<keyword evidence="2 4" id="KW-1133">Transmembrane helix</keyword>
<dbReference type="Proteomes" id="UP000185192">
    <property type="component" value="Unassembled WGS sequence"/>
</dbReference>
<feature type="domain" description="Major facilitator superfamily (MFS) profile" evidence="5">
    <location>
        <begin position="1"/>
        <end position="401"/>
    </location>
</feature>
<protein>
    <submittedName>
        <fullName evidence="6">Predicted arabinose efflux permease, MFS family</fullName>
    </submittedName>
</protein>
<feature type="transmembrane region" description="Helical" evidence="4">
    <location>
        <begin position="261"/>
        <end position="279"/>
    </location>
</feature>
<dbReference type="SUPFAM" id="SSF103473">
    <property type="entry name" value="MFS general substrate transporter"/>
    <property type="match status" value="1"/>
</dbReference>
<dbReference type="PANTHER" id="PTHR42910:SF1">
    <property type="entry name" value="MAJOR FACILITATOR SUPERFAMILY (MFS) PROFILE DOMAIN-CONTAINING PROTEIN"/>
    <property type="match status" value="1"/>
</dbReference>
<accession>A0A1N6CRF1</accession>
<evidence type="ECO:0000256" key="2">
    <source>
        <dbReference type="ARBA" id="ARBA00022989"/>
    </source>
</evidence>
<dbReference type="GO" id="GO:0022857">
    <property type="term" value="F:transmembrane transporter activity"/>
    <property type="evidence" value="ECO:0007669"/>
    <property type="project" value="InterPro"/>
</dbReference>
<gene>
    <name evidence="6" type="ORF">SAMN02745824_0826</name>
</gene>
<evidence type="ECO:0000313" key="7">
    <source>
        <dbReference type="Proteomes" id="UP000185192"/>
    </source>
</evidence>
<feature type="transmembrane region" description="Helical" evidence="4">
    <location>
        <begin position="85"/>
        <end position="102"/>
    </location>
</feature>
<dbReference type="PANTHER" id="PTHR42910">
    <property type="entry name" value="TRANSPORTER SCO4007-RELATED"/>
    <property type="match status" value="1"/>
</dbReference>
<dbReference type="PROSITE" id="PS50850">
    <property type="entry name" value="MFS"/>
    <property type="match status" value="1"/>
</dbReference>
<evidence type="ECO:0000313" key="6">
    <source>
        <dbReference type="EMBL" id="SIN61170.1"/>
    </source>
</evidence>
<dbReference type="InterPro" id="IPR020846">
    <property type="entry name" value="MFS_dom"/>
</dbReference>
<organism evidence="6 7">
    <name type="scientific">Parasphingorhabdus marina DSM 22363</name>
    <dbReference type="NCBI Taxonomy" id="1123272"/>
    <lineage>
        <taxon>Bacteria</taxon>
        <taxon>Pseudomonadati</taxon>
        <taxon>Pseudomonadota</taxon>
        <taxon>Alphaproteobacteria</taxon>
        <taxon>Sphingomonadales</taxon>
        <taxon>Sphingomonadaceae</taxon>
        <taxon>Parasphingorhabdus</taxon>
    </lineage>
</organism>
<feature type="transmembrane region" description="Helical" evidence="4">
    <location>
        <begin position="53"/>
        <end position="73"/>
    </location>
</feature>
<feature type="transmembrane region" description="Helical" evidence="4">
    <location>
        <begin position="20"/>
        <end position="41"/>
    </location>
</feature>
<name>A0A1N6CRF1_9SPHN</name>
<evidence type="ECO:0000259" key="5">
    <source>
        <dbReference type="PROSITE" id="PS50850"/>
    </source>
</evidence>
<sequence>MSQTDLSTRTAPRRISELKLFLFSAACAASVAHGYYIHPLIAPVGAEFGVSGTWLGLVPAFNQIALALGILLLLPLGDRVNNRKLLTYFAAGQLIALLAMALAADFRIFVIASSLLGFATIAPYLVPAYVTRRVKPERVGHVTGILTAGITAGLLASRGGAGVLGHYFGWRAAYWVGAALALAVLVIVPLIMEKDEKLRDDDAPRESYGALIASLWPIIRTMPDVLLAGILQALSFGFFLALWLGIGLHLTSAQMGYGVDVVGYLALLAASNILVAPWSGRLADRIGAEKVRVLFAVIQWIGAILLFVAGTSIWILIVPIILSNFGGASMDVANRTILFGRAPEIRTRLMTVYIVTMFLGGGLSSWLGTAAYAWGGWNAIAGMSLIFATLILGLALWGQHRHNT</sequence>
<proteinExistence type="predicted"/>
<dbReference type="InterPro" id="IPR036259">
    <property type="entry name" value="MFS_trans_sf"/>
</dbReference>
<dbReference type="EMBL" id="FSQW01000001">
    <property type="protein sequence ID" value="SIN61170.1"/>
    <property type="molecule type" value="Genomic_DNA"/>
</dbReference>
<feature type="transmembrane region" description="Helical" evidence="4">
    <location>
        <begin position="142"/>
        <end position="160"/>
    </location>
</feature>
<feature type="transmembrane region" description="Helical" evidence="4">
    <location>
        <begin position="352"/>
        <end position="374"/>
    </location>
</feature>
<dbReference type="Pfam" id="PF07690">
    <property type="entry name" value="MFS_1"/>
    <property type="match status" value="1"/>
</dbReference>
<keyword evidence="7" id="KW-1185">Reference proteome</keyword>
<keyword evidence="1 4" id="KW-0812">Transmembrane</keyword>
<dbReference type="AlphaFoldDB" id="A0A1N6CRF1"/>
<feature type="transmembrane region" description="Helical" evidence="4">
    <location>
        <begin position="172"/>
        <end position="192"/>
    </location>
</feature>
<reference evidence="7" key="1">
    <citation type="submission" date="2016-11" db="EMBL/GenBank/DDBJ databases">
        <authorList>
            <person name="Varghese N."/>
            <person name="Submissions S."/>
        </authorList>
    </citation>
    <scope>NUCLEOTIDE SEQUENCE [LARGE SCALE GENOMIC DNA]</scope>
    <source>
        <strain evidence="7">DSM 22363</strain>
    </source>
</reference>
<dbReference type="STRING" id="1123272.SAMN02745824_0826"/>
<feature type="transmembrane region" description="Helical" evidence="4">
    <location>
        <begin position="380"/>
        <end position="398"/>
    </location>
</feature>
<feature type="transmembrane region" description="Helical" evidence="4">
    <location>
        <begin position="225"/>
        <end position="246"/>
    </location>
</feature>
<dbReference type="CDD" id="cd17324">
    <property type="entry name" value="MFS_NepI_like"/>
    <property type="match status" value="1"/>
</dbReference>